<sequence>MAVFFLCRQSDKVMNALQERELSGYMGGNQPGIHIEQHKKYKRLHRLRDENDGGCKGRWLWAWSG</sequence>
<evidence type="ECO:0000313" key="1">
    <source>
        <dbReference type="EMBL" id="GBG05825.1"/>
    </source>
</evidence>
<proteinExistence type="predicted"/>
<dbReference type="EMBL" id="BDQX01000028">
    <property type="protein sequence ID" value="GBG05825.1"/>
    <property type="molecule type" value="Genomic_DNA"/>
</dbReference>
<gene>
    <name evidence="1" type="ORF">PAT3040_00310</name>
</gene>
<organism evidence="1 2">
    <name type="scientific">Paenibacillus agaridevorans</name>
    <dbReference type="NCBI Taxonomy" id="171404"/>
    <lineage>
        <taxon>Bacteria</taxon>
        <taxon>Bacillati</taxon>
        <taxon>Bacillota</taxon>
        <taxon>Bacilli</taxon>
        <taxon>Bacillales</taxon>
        <taxon>Paenibacillaceae</taxon>
        <taxon>Paenibacillus</taxon>
    </lineage>
</organism>
<reference evidence="1 2" key="1">
    <citation type="submission" date="2017-08" db="EMBL/GenBank/DDBJ databases">
        <title>Substantial Increase in Enzyme Production by Combined Drug-Resistance Mutations in Paenibacillus agaridevorans.</title>
        <authorList>
            <person name="Tanaka Y."/>
            <person name="Funane K."/>
            <person name="Hosaka T."/>
            <person name="Shiwa Y."/>
            <person name="Fujita N."/>
            <person name="Miyazaki T."/>
            <person name="Yoshikawa H."/>
            <person name="Murakami K."/>
            <person name="Kasahara K."/>
            <person name="Inaoka T."/>
            <person name="Hiraga Y."/>
            <person name="Ochi K."/>
        </authorList>
    </citation>
    <scope>NUCLEOTIDE SEQUENCE [LARGE SCALE GENOMIC DNA]</scope>
    <source>
        <strain evidence="1 2">T-3040</strain>
    </source>
</reference>
<keyword evidence="2" id="KW-1185">Reference proteome</keyword>
<dbReference type="AlphaFoldDB" id="A0A2R5EIB4"/>
<name>A0A2R5EIB4_9BACL</name>
<protein>
    <submittedName>
        <fullName evidence="1">Uncharacterized protein</fullName>
    </submittedName>
</protein>
<evidence type="ECO:0000313" key="2">
    <source>
        <dbReference type="Proteomes" id="UP000245202"/>
    </source>
</evidence>
<dbReference type="Proteomes" id="UP000245202">
    <property type="component" value="Unassembled WGS sequence"/>
</dbReference>
<accession>A0A2R5EIB4</accession>
<comment type="caution">
    <text evidence="1">The sequence shown here is derived from an EMBL/GenBank/DDBJ whole genome shotgun (WGS) entry which is preliminary data.</text>
</comment>